<comment type="similarity">
    <text evidence="1">Belongs to the short-chain dehydrogenases/reductases (SDR) family.</text>
</comment>
<protein>
    <submittedName>
        <fullName evidence="3">NAD(P)-dependent dehydrogenase, short-chain alcohol dehydrogenase family</fullName>
    </submittedName>
</protein>
<evidence type="ECO:0000313" key="3">
    <source>
        <dbReference type="EMBL" id="SNB51368.1"/>
    </source>
</evidence>
<dbReference type="EMBL" id="FYEK01000003">
    <property type="protein sequence ID" value="SNB51368.1"/>
    <property type="molecule type" value="Genomic_DNA"/>
</dbReference>
<dbReference type="PRINTS" id="PR00080">
    <property type="entry name" value="SDRFAMILY"/>
</dbReference>
<dbReference type="PANTHER" id="PTHR42760:SF122">
    <property type="entry name" value="NAD(P)-BINDING PROTEIN"/>
    <property type="match status" value="1"/>
</dbReference>
<dbReference type="GO" id="GO:0016616">
    <property type="term" value="F:oxidoreductase activity, acting on the CH-OH group of donors, NAD or NADP as acceptor"/>
    <property type="evidence" value="ECO:0007669"/>
    <property type="project" value="TreeGrafter"/>
</dbReference>
<organism evidence="3 4">
    <name type="scientific">Thermoflexus hugenholtzii JAD2</name>
    <dbReference type="NCBI Taxonomy" id="877466"/>
    <lineage>
        <taxon>Bacteria</taxon>
        <taxon>Bacillati</taxon>
        <taxon>Chloroflexota</taxon>
        <taxon>Thermoflexia</taxon>
        <taxon>Thermoflexales</taxon>
        <taxon>Thermoflexaceae</taxon>
        <taxon>Thermoflexus</taxon>
    </lineage>
</organism>
<evidence type="ECO:0000313" key="4">
    <source>
        <dbReference type="Proteomes" id="UP000197025"/>
    </source>
</evidence>
<dbReference type="GO" id="GO:0006633">
    <property type="term" value="P:fatty acid biosynthetic process"/>
    <property type="evidence" value="ECO:0007669"/>
    <property type="project" value="TreeGrafter"/>
</dbReference>
<dbReference type="NCBIfam" id="NF005559">
    <property type="entry name" value="PRK07231.1"/>
    <property type="match status" value="1"/>
</dbReference>
<dbReference type="InterPro" id="IPR002347">
    <property type="entry name" value="SDR_fam"/>
</dbReference>
<evidence type="ECO:0000256" key="1">
    <source>
        <dbReference type="ARBA" id="ARBA00006484"/>
    </source>
</evidence>
<accession>A0A212PWU0</accession>
<dbReference type="InterPro" id="IPR036291">
    <property type="entry name" value="NAD(P)-bd_dom_sf"/>
</dbReference>
<dbReference type="RefSeq" id="WP_088569937.1">
    <property type="nucleotide sequence ID" value="NZ_FYEK01000003.1"/>
</dbReference>
<dbReference type="SUPFAM" id="SSF51735">
    <property type="entry name" value="NAD(P)-binding Rossmann-fold domains"/>
    <property type="match status" value="1"/>
</dbReference>
<sequence>MGRLDGQVAVVTGAGTGIGAAIARTLAREGAYVAVTDINEEWARQVAEEIRGAGGVAEAWRLDVTRKADNVAVMDAVVAKWGRLDIVCPNAGVSTMNWAKDLTEEEWDYNFNVNTKGVFFTCQAAIPHMIRQGGGRIIITASMAGHRAVPLLAHYAASKWAVIGFGLSLAVEVGKYNIKVNLICPGFVRTSMQEREIVWEGKLRGMDPEAVRAEYVSKTPLGRIEEPQDVANAVLLLCLPEADFITGAVLDVTGGAHLT</sequence>
<dbReference type="PANTHER" id="PTHR42760">
    <property type="entry name" value="SHORT-CHAIN DEHYDROGENASES/REDUCTASES FAMILY MEMBER"/>
    <property type="match status" value="1"/>
</dbReference>
<dbReference type="Pfam" id="PF13561">
    <property type="entry name" value="adh_short_C2"/>
    <property type="match status" value="1"/>
</dbReference>
<keyword evidence="4" id="KW-1185">Reference proteome</keyword>
<dbReference type="Gene3D" id="3.40.50.720">
    <property type="entry name" value="NAD(P)-binding Rossmann-like Domain"/>
    <property type="match status" value="1"/>
</dbReference>
<reference evidence="4" key="1">
    <citation type="submission" date="2017-06" db="EMBL/GenBank/DDBJ databases">
        <authorList>
            <person name="Varghese N."/>
            <person name="Submissions S."/>
        </authorList>
    </citation>
    <scope>NUCLEOTIDE SEQUENCE [LARGE SCALE GENOMIC DNA]</scope>
    <source>
        <strain evidence="4">JAD2</strain>
    </source>
</reference>
<keyword evidence="2" id="KW-0560">Oxidoreductase</keyword>
<dbReference type="FunFam" id="3.40.50.720:FF:000084">
    <property type="entry name" value="Short-chain dehydrogenase reductase"/>
    <property type="match status" value="1"/>
</dbReference>
<dbReference type="GO" id="GO:0048038">
    <property type="term" value="F:quinone binding"/>
    <property type="evidence" value="ECO:0007669"/>
    <property type="project" value="TreeGrafter"/>
</dbReference>
<dbReference type="AlphaFoldDB" id="A0A212PWU0"/>
<proteinExistence type="inferred from homology"/>
<dbReference type="PROSITE" id="PS00061">
    <property type="entry name" value="ADH_SHORT"/>
    <property type="match status" value="1"/>
</dbReference>
<dbReference type="Proteomes" id="UP000197025">
    <property type="component" value="Unassembled WGS sequence"/>
</dbReference>
<dbReference type="OrthoDB" id="9803333at2"/>
<evidence type="ECO:0000256" key="2">
    <source>
        <dbReference type="ARBA" id="ARBA00023002"/>
    </source>
</evidence>
<dbReference type="PRINTS" id="PR00081">
    <property type="entry name" value="GDHRDH"/>
</dbReference>
<name>A0A212PWU0_9CHLR</name>
<dbReference type="InterPro" id="IPR020904">
    <property type="entry name" value="Sc_DH/Rdtase_CS"/>
</dbReference>
<gene>
    <name evidence="3" type="ORF">SAMN02746019_00021420</name>
</gene>
<dbReference type="CDD" id="cd05233">
    <property type="entry name" value="SDR_c"/>
    <property type="match status" value="1"/>
</dbReference>
<dbReference type="InParanoid" id="A0A212PWU0"/>